<evidence type="ECO:0000256" key="2">
    <source>
        <dbReference type="ARBA" id="ARBA00004887"/>
    </source>
</evidence>
<feature type="compositionally biased region" description="Acidic residues" evidence="9">
    <location>
        <begin position="667"/>
        <end position="685"/>
    </location>
</feature>
<reference evidence="11 12" key="1">
    <citation type="journal article" date="2020" name="ISME J.">
        <title>Uncovering the hidden diversity of litter-decomposition mechanisms in mushroom-forming fungi.</title>
        <authorList>
            <person name="Floudas D."/>
            <person name="Bentzer J."/>
            <person name="Ahren D."/>
            <person name="Johansson T."/>
            <person name="Persson P."/>
            <person name="Tunlid A."/>
        </authorList>
    </citation>
    <scope>NUCLEOTIDE SEQUENCE [LARGE SCALE GENOMIC DNA]</scope>
    <source>
        <strain evidence="11 12">CBS 406.79</strain>
    </source>
</reference>
<feature type="compositionally biased region" description="Acidic residues" evidence="9">
    <location>
        <begin position="766"/>
        <end position="777"/>
    </location>
</feature>
<feature type="compositionally biased region" description="Polar residues" evidence="9">
    <location>
        <begin position="335"/>
        <end position="345"/>
    </location>
</feature>
<evidence type="ECO:0000259" key="10">
    <source>
        <dbReference type="PROSITE" id="PS51177"/>
    </source>
</evidence>
<feature type="compositionally biased region" description="Low complexity" evidence="9">
    <location>
        <begin position="754"/>
        <end position="765"/>
    </location>
</feature>
<name>A0A8H5HS50_9AGAR</name>
<evidence type="ECO:0000256" key="5">
    <source>
        <dbReference type="ARBA" id="ARBA00022619"/>
    </source>
</evidence>
<dbReference type="GO" id="GO:0009231">
    <property type="term" value="P:riboflavin biosynthetic process"/>
    <property type="evidence" value="ECO:0007669"/>
    <property type="project" value="UniProtKB-KW"/>
</dbReference>
<dbReference type="SUPFAM" id="SSF63380">
    <property type="entry name" value="Riboflavin synthase domain-like"/>
    <property type="match status" value="2"/>
</dbReference>
<evidence type="ECO:0000256" key="9">
    <source>
        <dbReference type="SAM" id="MobiDB-lite"/>
    </source>
</evidence>
<evidence type="ECO:0000256" key="4">
    <source>
        <dbReference type="ARBA" id="ARBA00013950"/>
    </source>
</evidence>
<evidence type="ECO:0000256" key="7">
    <source>
        <dbReference type="ARBA" id="ARBA00022737"/>
    </source>
</evidence>
<dbReference type="NCBIfam" id="NF006767">
    <property type="entry name" value="PRK09289.1"/>
    <property type="match status" value="1"/>
</dbReference>
<evidence type="ECO:0000313" key="12">
    <source>
        <dbReference type="Proteomes" id="UP000518752"/>
    </source>
</evidence>
<feature type="domain" description="Lumazine-binding" evidence="10">
    <location>
        <begin position="1"/>
        <end position="101"/>
    </location>
</feature>
<evidence type="ECO:0000256" key="3">
    <source>
        <dbReference type="ARBA" id="ARBA00012827"/>
    </source>
</evidence>
<dbReference type="OrthoDB" id="10258924at2759"/>
<dbReference type="Gene3D" id="2.40.30.20">
    <property type="match status" value="2"/>
</dbReference>
<accession>A0A8H5HS50</accession>
<gene>
    <name evidence="11" type="ORF">D9757_004715</name>
</gene>
<feature type="region of interest" description="Disordered" evidence="9">
    <location>
        <begin position="251"/>
        <end position="360"/>
    </location>
</feature>
<keyword evidence="5" id="KW-0686">Riboflavin biosynthesis</keyword>
<feature type="compositionally biased region" description="Polar residues" evidence="9">
    <location>
        <begin position="541"/>
        <end position="551"/>
    </location>
</feature>
<dbReference type="CDD" id="cd00402">
    <property type="entry name" value="Riboflavin_synthase_like"/>
    <property type="match status" value="1"/>
</dbReference>
<comment type="function">
    <text evidence="1">Catalyzes the dismutation of two molecules of 6,7-dimethyl-8-ribityllumazine, resulting in the formation of riboflavin and 5-amino-6-(D-ribitylamino)uracil.</text>
</comment>
<dbReference type="Proteomes" id="UP000518752">
    <property type="component" value="Unassembled WGS sequence"/>
</dbReference>
<feature type="region of interest" description="Disordered" evidence="9">
    <location>
        <begin position="730"/>
        <end position="797"/>
    </location>
</feature>
<evidence type="ECO:0000256" key="1">
    <source>
        <dbReference type="ARBA" id="ARBA00002803"/>
    </source>
</evidence>
<feature type="compositionally biased region" description="Low complexity" evidence="9">
    <location>
        <begin position="529"/>
        <end position="540"/>
    </location>
</feature>
<evidence type="ECO:0000313" key="11">
    <source>
        <dbReference type="EMBL" id="KAF5388512.1"/>
    </source>
</evidence>
<dbReference type="InterPro" id="IPR017938">
    <property type="entry name" value="Riboflavin_synthase-like_b-brl"/>
</dbReference>
<feature type="region of interest" description="Disordered" evidence="9">
    <location>
        <begin position="529"/>
        <end position="551"/>
    </location>
</feature>
<evidence type="ECO:0000256" key="6">
    <source>
        <dbReference type="ARBA" id="ARBA00022679"/>
    </source>
</evidence>
<evidence type="ECO:0000256" key="8">
    <source>
        <dbReference type="PROSITE-ProRule" id="PRU00524"/>
    </source>
</evidence>
<dbReference type="PROSITE" id="PS51177">
    <property type="entry name" value="LUMAZINE_BIND"/>
    <property type="match status" value="2"/>
</dbReference>
<dbReference type="PANTHER" id="PTHR21098">
    <property type="entry name" value="RIBOFLAVIN SYNTHASE ALPHA CHAIN"/>
    <property type="match status" value="1"/>
</dbReference>
<keyword evidence="6" id="KW-0808">Transferase</keyword>
<dbReference type="EC" id="2.5.1.9" evidence="3"/>
<dbReference type="InterPro" id="IPR023366">
    <property type="entry name" value="ATP_synth_asu-like_sf"/>
</dbReference>
<feature type="repeat" description="Lumazine-binding" evidence="8">
    <location>
        <begin position="1"/>
        <end position="101"/>
    </location>
</feature>
<feature type="region of interest" description="Disordered" evidence="9">
    <location>
        <begin position="650"/>
        <end position="686"/>
    </location>
</feature>
<dbReference type="NCBIfam" id="TIGR00187">
    <property type="entry name" value="ribE"/>
    <property type="match status" value="1"/>
</dbReference>
<feature type="region of interest" description="Disordered" evidence="9">
    <location>
        <begin position="570"/>
        <end position="599"/>
    </location>
</feature>
<comment type="pathway">
    <text evidence="2">Cofactor biosynthesis; riboflavin biosynthesis; riboflavin from 2-hydroxy-3-oxobutyl phosphate and 5-amino-6-(D-ribitylamino)uracil: step 2/2.</text>
</comment>
<dbReference type="InterPro" id="IPR026017">
    <property type="entry name" value="Lumazine-bd_dom"/>
</dbReference>
<keyword evidence="12" id="KW-1185">Reference proteome</keyword>
<dbReference type="Pfam" id="PF00677">
    <property type="entry name" value="Lum_binding"/>
    <property type="match status" value="2"/>
</dbReference>
<feature type="domain" description="Lumazine-binding" evidence="10">
    <location>
        <begin position="102"/>
        <end position="203"/>
    </location>
</feature>
<comment type="caution">
    <text evidence="11">The sequence shown here is derived from an EMBL/GenBank/DDBJ whole genome shotgun (WGS) entry which is preliminary data.</text>
</comment>
<feature type="repeat" description="Lumazine-binding" evidence="8">
    <location>
        <begin position="102"/>
        <end position="203"/>
    </location>
</feature>
<dbReference type="PANTHER" id="PTHR21098:SF0">
    <property type="entry name" value="RIBOFLAVIN SYNTHASE"/>
    <property type="match status" value="1"/>
</dbReference>
<dbReference type="InterPro" id="IPR001783">
    <property type="entry name" value="Lumazine-bd"/>
</dbReference>
<dbReference type="AlphaFoldDB" id="A0A8H5HS50"/>
<keyword evidence="7" id="KW-0677">Repeat</keyword>
<feature type="region of interest" description="Disordered" evidence="9">
    <location>
        <begin position="445"/>
        <end position="488"/>
    </location>
</feature>
<protein>
    <recommendedName>
        <fullName evidence="4">Riboflavin synthase</fullName>
        <ecNumber evidence="3">2.5.1.9</ecNumber>
    </recommendedName>
</protein>
<dbReference type="FunFam" id="2.40.30.20:FF:000004">
    <property type="entry name" value="Riboflavin synthase, alpha subunit"/>
    <property type="match status" value="1"/>
</dbReference>
<sequence length="797" mass="85730">MFTGLIELLGTVSHIEVDSGGATLVITDSAPILDDCHIGDSIAVNGCCLTVTEFDKVEKGGWFKVWLANETLERSDLGERVVGDQLNLERAMSAETRFGGHFVQGHVDSTATIIDRTPDGDSLRLRFQLPKTTPSLIRYLIAKGFIAIDGASLTLTEVTDSGGTFGVMLIQHTQEKITLSKKGVGAKVNIEVDSVAKYIEKGVVAALSSEGSNGLRAMVEKVVEDTKGALDSPCVFSSSDLNSAKVTSKLSYNDNSKGYRPPSPAKSTSPPALIRPKAKVNSSATPASARAKITNRPLTAVVSRTPPPPSSIPRPASPTKSSLASQKPRIARTQLRPQPSSTPGTPVSAHLSVEPDSESKPRYAASLAAWQTSPPLGLGLSNGSLGSASIFSPLLDDTADLPVRIKSKISRVALTSPDYSISPRPSHPSGFARVRAPSISSALSLNSTTSSNKPEYTHYPTTTTTATNLHRYAPTRPAEPSPSHNFQSFSAQDDVLNRMGYKVDPSTIPLPTHSPPTSALSFSSKSSVSRSSISHGESSNAGTSVSTSHTTNPLATFDIRTTLDSLVHISELNPSPRDELLSPTDDDAGESEDRKARHEAKVNRKIADLEITNRSLLAINSSLEATKHRQAKEIRDLRRKLRESRLILPPRTYRAVTSDDNNAKVQDDDDDDDDEEEEDNVEEDQTYMRIRLRLDEMIESAKIALATKPGDYTDVKGSAKVLNEQEVRVWRGGGDAGDTSLLLEVDEDERNDHPSTGVSSSSPPETTEEITSEDEVEALTMPRDSPSPPPIVVTHSP</sequence>
<organism evidence="11 12">
    <name type="scientific">Collybiopsis confluens</name>
    <dbReference type="NCBI Taxonomy" id="2823264"/>
    <lineage>
        <taxon>Eukaryota</taxon>
        <taxon>Fungi</taxon>
        <taxon>Dikarya</taxon>
        <taxon>Basidiomycota</taxon>
        <taxon>Agaricomycotina</taxon>
        <taxon>Agaricomycetes</taxon>
        <taxon>Agaricomycetidae</taxon>
        <taxon>Agaricales</taxon>
        <taxon>Marasmiineae</taxon>
        <taxon>Omphalotaceae</taxon>
        <taxon>Collybiopsis</taxon>
    </lineage>
</organism>
<proteinExistence type="predicted"/>
<feature type="compositionally biased region" description="Pro residues" evidence="9">
    <location>
        <begin position="305"/>
        <end position="316"/>
    </location>
</feature>
<dbReference type="GO" id="GO:0004746">
    <property type="term" value="F:riboflavin synthase activity"/>
    <property type="evidence" value="ECO:0007669"/>
    <property type="project" value="UniProtKB-EC"/>
</dbReference>
<dbReference type="EMBL" id="JAACJN010000029">
    <property type="protein sequence ID" value="KAF5388512.1"/>
    <property type="molecule type" value="Genomic_DNA"/>
</dbReference>